<dbReference type="PANTHER" id="PTHR47810:SF1">
    <property type="entry name" value="DNA LIGASE B"/>
    <property type="match status" value="1"/>
</dbReference>
<dbReference type="Proteomes" id="UP000664835">
    <property type="component" value="Unassembled WGS sequence"/>
</dbReference>
<reference evidence="9 10" key="1">
    <citation type="submission" date="2021-03" db="EMBL/GenBank/DDBJ databases">
        <title>Thiomicrorhabdus sp.nov.,novel sulfur-oxidizing bacteria isolated from coastal sediment.</title>
        <authorList>
            <person name="Liu X."/>
        </authorList>
    </citation>
    <scope>NUCLEOTIDE SEQUENCE [LARGE SCALE GENOMIC DNA]</scope>
    <source>
        <strain evidence="9 10">6S2-11</strain>
    </source>
</reference>
<evidence type="ECO:0000313" key="9">
    <source>
        <dbReference type="EMBL" id="MBO1926394.1"/>
    </source>
</evidence>
<dbReference type="InterPro" id="IPR012310">
    <property type="entry name" value="DNA_ligase_ATP-dep_cent"/>
</dbReference>
<dbReference type="Gene3D" id="2.40.50.140">
    <property type="entry name" value="Nucleic acid-binding proteins"/>
    <property type="match status" value="1"/>
</dbReference>
<dbReference type="SUPFAM" id="SSF56091">
    <property type="entry name" value="DNA ligase/mRNA capping enzyme, catalytic domain"/>
    <property type="match status" value="1"/>
</dbReference>
<evidence type="ECO:0000256" key="2">
    <source>
        <dbReference type="ARBA" id="ARBA00022598"/>
    </source>
</evidence>
<accession>A0ABS3Q372</accession>
<keyword evidence="3" id="KW-0235">DNA replication</keyword>
<dbReference type="InterPro" id="IPR012340">
    <property type="entry name" value="NA-bd_OB-fold"/>
</dbReference>
<evidence type="ECO:0000256" key="6">
    <source>
        <dbReference type="ARBA" id="ARBA00034003"/>
    </source>
</evidence>
<proteinExistence type="predicted"/>
<dbReference type="NCBIfam" id="NF006592">
    <property type="entry name" value="PRK09125.1"/>
    <property type="match status" value="1"/>
</dbReference>
<comment type="catalytic activity">
    <reaction evidence="6">
        <text>ATP + (deoxyribonucleotide)n-3'-hydroxyl + 5'-phospho-(deoxyribonucleotide)m = (deoxyribonucleotide)n+m + AMP + diphosphate.</text>
        <dbReference type="EC" id="6.5.1.1"/>
    </reaction>
</comment>
<dbReference type="Gene3D" id="3.30.1490.70">
    <property type="match status" value="1"/>
</dbReference>
<sequence>MFAAESAQVEWFASRKYDGVRAIWDGKQLTTKQGNRIFAPQSFLRQLPDFPVDGELWLATKQFHRVNKMVLASLNNQVGYPNLWSKVQYLVFDVPKTDGNLLQRLHRLQLFLKQTQPKQLKIIAQHRIGSYRQLQSFYQSVLELGGEGIILRDAGRKHQVGRLNNVFKIKPKLEAECTVTGYVPGKGRLLNRVGALRCELLPSQKPRLFPKLAIESATEIRLGSGLSDQQRLQPPKIGSVVTFQYQGHTRTGLPRFAVFLRERFSAMQADNLQIQ</sequence>
<organism evidence="9 10">
    <name type="scientific">Thiomicrorhabdus marina</name>
    <dbReference type="NCBI Taxonomy" id="2818442"/>
    <lineage>
        <taxon>Bacteria</taxon>
        <taxon>Pseudomonadati</taxon>
        <taxon>Pseudomonadota</taxon>
        <taxon>Gammaproteobacteria</taxon>
        <taxon>Thiotrichales</taxon>
        <taxon>Piscirickettsiaceae</taxon>
        <taxon>Thiomicrorhabdus</taxon>
    </lineage>
</organism>
<dbReference type="InterPro" id="IPR029319">
    <property type="entry name" value="DNA_ligase_OB"/>
</dbReference>
<comment type="caution">
    <text evidence="9">The sequence shown here is derived from an EMBL/GenBank/DDBJ whole genome shotgun (WGS) entry which is preliminary data.</text>
</comment>
<feature type="domain" description="DNA ligase OB-like" evidence="8">
    <location>
        <begin position="184"/>
        <end position="263"/>
    </location>
</feature>
<keyword evidence="5" id="KW-0234">DNA repair</keyword>
<keyword evidence="2 9" id="KW-0436">Ligase</keyword>
<evidence type="ECO:0000256" key="3">
    <source>
        <dbReference type="ARBA" id="ARBA00022705"/>
    </source>
</evidence>
<dbReference type="CDD" id="cd08041">
    <property type="entry name" value="OBF_kDNA_ligase_like"/>
    <property type="match status" value="1"/>
</dbReference>
<comment type="cofactor">
    <cofactor evidence="1">
        <name>a divalent metal cation</name>
        <dbReference type="ChEBI" id="CHEBI:60240"/>
    </cofactor>
</comment>
<protein>
    <submittedName>
        <fullName evidence="9">DNA ligase</fullName>
    </submittedName>
</protein>
<name>A0ABS3Q372_9GAMM</name>
<keyword evidence="10" id="KW-1185">Reference proteome</keyword>
<dbReference type="Pfam" id="PF14743">
    <property type="entry name" value="DNA_ligase_OB_2"/>
    <property type="match status" value="1"/>
</dbReference>
<evidence type="ECO:0000256" key="1">
    <source>
        <dbReference type="ARBA" id="ARBA00001968"/>
    </source>
</evidence>
<evidence type="ECO:0000256" key="4">
    <source>
        <dbReference type="ARBA" id="ARBA00022763"/>
    </source>
</evidence>
<dbReference type="InterPro" id="IPR050326">
    <property type="entry name" value="NAD_dep_DNA_ligaseB"/>
</dbReference>
<dbReference type="PANTHER" id="PTHR47810">
    <property type="entry name" value="DNA LIGASE"/>
    <property type="match status" value="1"/>
</dbReference>
<keyword evidence="4" id="KW-0227">DNA damage</keyword>
<gene>
    <name evidence="9" type="ORF">J3998_02310</name>
</gene>
<dbReference type="Gene3D" id="3.30.470.30">
    <property type="entry name" value="DNA ligase/mRNA capping enzyme"/>
    <property type="match status" value="1"/>
</dbReference>
<dbReference type="SUPFAM" id="SSF50249">
    <property type="entry name" value="Nucleic acid-binding proteins"/>
    <property type="match status" value="1"/>
</dbReference>
<evidence type="ECO:0000256" key="5">
    <source>
        <dbReference type="ARBA" id="ARBA00023204"/>
    </source>
</evidence>
<dbReference type="Pfam" id="PF01068">
    <property type="entry name" value="DNA_ligase_A_M"/>
    <property type="match status" value="1"/>
</dbReference>
<evidence type="ECO:0000259" key="8">
    <source>
        <dbReference type="Pfam" id="PF14743"/>
    </source>
</evidence>
<dbReference type="CDD" id="cd07896">
    <property type="entry name" value="Adenylation_kDNA_ligase_like"/>
    <property type="match status" value="1"/>
</dbReference>
<feature type="domain" description="ATP-dependent DNA ligase family profile" evidence="7">
    <location>
        <begin position="11"/>
        <end position="170"/>
    </location>
</feature>
<dbReference type="GO" id="GO:0016874">
    <property type="term" value="F:ligase activity"/>
    <property type="evidence" value="ECO:0007669"/>
    <property type="project" value="UniProtKB-KW"/>
</dbReference>
<evidence type="ECO:0000259" key="7">
    <source>
        <dbReference type="Pfam" id="PF01068"/>
    </source>
</evidence>
<dbReference type="EMBL" id="JAGETV010000002">
    <property type="protein sequence ID" value="MBO1926394.1"/>
    <property type="molecule type" value="Genomic_DNA"/>
</dbReference>
<evidence type="ECO:0000313" key="10">
    <source>
        <dbReference type="Proteomes" id="UP000664835"/>
    </source>
</evidence>